<dbReference type="InterPro" id="IPR056576">
    <property type="entry name" value="MGAT4_A/B/C_C"/>
</dbReference>
<dbReference type="PANTHER" id="PTHR12062">
    <property type="entry name" value="N-ACETYLGLUCOSAMINYLTRANSFERASE VI"/>
    <property type="match status" value="1"/>
</dbReference>
<comment type="pathway">
    <text evidence="1">Protein modification; protein glycosylation.</text>
</comment>
<dbReference type="Pfam" id="PF04666">
    <property type="entry name" value="MGAT4_cons"/>
    <property type="match status" value="1"/>
</dbReference>
<dbReference type="InterPro" id="IPR057279">
    <property type="entry name" value="MGAT4"/>
</dbReference>
<comment type="caution">
    <text evidence="6">The sequence shown here is derived from an EMBL/GenBank/DDBJ whole genome shotgun (WGS) entry which is preliminary data.</text>
</comment>
<keyword evidence="7" id="KW-1185">Reference proteome</keyword>
<sequence length="625" mass="71380">MTSGTVLCQEKSGIQQVQSVYSSMIHVKCPMTVLSESTLSNKKCESAVNEAVSLCKQCTLLMKAKNARAKPINLGSSAKTRMETIKMYGTVPSFKKYLTIGIPTVSRKKENYLHQTLQSVIDSMDDAEKRNVTILVLYVDTDGDVRKKRAKETAYKFASSIKSGLLLLYQILPEFYPEENATRRTFNDSVERIKWRSKQVLDFAVLLMYSQNISEYFLILEDDVVTTPHFVMSIKKFVQEKGDSDWVSLTFSSFFIIGRLFKNQDLNKLREFLILFHLEKPVDLLIMQFLDLLVPSKTIVTRRIPGLFQHIGLFSSLEGKVQKAKDRSFTGASRVYHFNNPPADIVTTLGVYRKHYPELCYYDSNKYFWGSAPKRNDTFDVILREPVKVKRIFISSGLATHKDDIIKYAELRVAPVFDKMITDKKASCSNFYTVAYFEKGKVDISSNGTFKSEIQCIRISFIKQHSNWALDSVALQAATEEDNSLTCGKQCNVSEEAVRIHLHLGKNVQAKQVGSEHAVGSRQKTNGACMSLLSRLRTVSIFNRVLRSDGKWVLYDTPKHYKQLLLPLDKVPHSAKPSMTYARLCFVSGGLKAKWFAMSCYQESRRSLRSCTRNRHCYRRNKLMN</sequence>
<feature type="domain" description="MGAT4 conserved region" evidence="4">
    <location>
        <begin position="88"/>
        <end position="329"/>
    </location>
</feature>
<dbReference type="GO" id="GO:0006487">
    <property type="term" value="P:protein N-linked glycosylation"/>
    <property type="evidence" value="ECO:0007669"/>
    <property type="project" value="TreeGrafter"/>
</dbReference>
<keyword evidence="2" id="KW-0328">Glycosyltransferase</keyword>
<evidence type="ECO:0000256" key="2">
    <source>
        <dbReference type="ARBA" id="ARBA00022676"/>
    </source>
</evidence>
<evidence type="ECO:0000259" key="4">
    <source>
        <dbReference type="Pfam" id="PF04666"/>
    </source>
</evidence>
<evidence type="ECO:0000256" key="3">
    <source>
        <dbReference type="ARBA" id="ARBA00022679"/>
    </source>
</evidence>
<evidence type="ECO:0000256" key="1">
    <source>
        <dbReference type="ARBA" id="ARBA00004922"/>
    </source>
</evidence>
<dbReference type="AlphaFoldDB" id="A0A8T0EJ12"/>
<name>A0A8T0EJ12_ARGBR</name>
<protein>
    <submittedName>
        <fullName evidence="6">Alpha-1 like protein</fullName>
    </submittedName>
</protein>
<organism evidence="6 7">
    <name type="scientific">Argiope bruennichi</name>
    <name type="common">Wasp spider</name>
    <name type="synonym">Aranea bruennichi</name>
    <dbReference type="NCBI Taxonomy" id="94029"/>
    <lineage>
        <taxon>Eukaryota</taxon>
        <taxon>Metazoa</taxon>
        <taxon>Ecdysozoa</taxon>
        <taxon>Arthropoda</taxon>
        <taxon>Chelicerata</taxon>
        <taxon>Arachnida</taxon>
        <taxon>Araneae</taxon>
        <taxon>Araneomorphae</taxon>
        <taxon>Entelegynae</taxon>
        <taxon>Araneoidea</taxon>
        <taxon>Araneidae</taxon>
        <taxon>Argiope</taxon>
    </lineage>
</organism>
<evidence type="ECO:0000313" key="6">
    <source>
        <dbReference type="EMBL" id="KAF8773464.1"/>
    </source>
</evidence>
<dbReference type="EMBL" id="JABXBU010002227">
    <property type="protein sequence ID" value="KAF8773464.1"/>
    <property type="molecule type" value="Genomic_DNA"/>
</dbReference>
<dbReference type="GO" id="GO:0008375">
    <property type="term" value="F:acetylglucosaminyltransferase activity"/>
    <property type="evidence" value="ECO:0007669"/>
    <property type="project" value="TreeGrafter"/>
</dbReference>
<reference evidence="6" key="1">
    <citation type="journal article" date="2020" name="bioRxiv">
        <title>Chromosome-level reference genome of the European wasp spider Argiope bruennichi: a resource for studies on range expansion and evolutionary adaptation.</title>
        <authorList>
            <person name="Sheffer M.M."/>
            <person name="Hoppe A."/>
            <person name="Krehenwinkel H."/>
            <person name="Uhl G."/>
            <person name="Kuss A.W."/>
            <person name="Jensen L."/>
            <person name="Jensen C."/>
            <person name="Gillespie R.G."/>
            <person name="Hoff K.J."/>
            <person name="Prost S."/>
        </authorList>
    </citation>
    <scope>NUCLEOTIDE SEQUENCE</scope>
</reference>
<proteinExistence type="predicted"/>
<dbReference type="InterPro" id="IPR006759">
    <property type="entry name" value="Glyco_transf_54"/>
</dbReference>
<dbReference type="Proteomes" id="UP000807504">
    <property type="component" value="Unassembled WGS sequence"/>
</dbReference>
<evidence type="ECO:0000259" key="5">
    <source>
        <dbReference type="Pfam" id="PF23524"/>
    </source>
</evidence>
<gene>
    <name evidence="6" type="ORF">HNY73_016125</name>
</gene>
<keyword evidence="3" id="KW-0808">Transferase</keyword>
<reference evidence="6" key="2">
    <citation type="submission" date="2020-06" db="EMBL/GenBank/DDBJ databases">
        <authorList>
            <person name="Sheffer M."/>
        </authorList>
    </citation>
    <scope>NUCLEOTIDE SEQUENCE</scope>
</reference>
<dbReference type="Pfam" id="PF23524">
    <property type="entry name" value="MGAT4A_C"/>
    <property type="match status" value="1"/>
</dbReference>
<feature type="domain" description="MGAT4 A/B/C C-terminal" evidence="5">
    <location>
        <begin position="343"/>
        <end position="470"/>
    </location>
</feature>
<evidence type="ECO:0000313" key="7">
    <source>
        <dbReference type="Proteomes" id="UP000807504"/>
    </source>
</evidence>
<dbReference type="PANTHER" id="PTHR12062:SF33">
    <property type="entry name" value="ALPHA-1,6-MANNOSYL-GLYCOPROTEIN 4-BETA-N-ACETYLGLUCOSAMINYLTRANSFERASE-LIKE"/>
    <property type="match status" value="1"/>
</dbReference>
<accession>A0A8T0EJ12</accession>